<feature type="domain" description="PD-(D/E)XK nuclease-like" evidence="2">
    <location>
        <begin position="178"/>
        <end position="409"/>
    </location>
</feature>
<feature type="region of interest" description="Disordered" evidence="1">
    <location>
        <begin position="23"/>
        <end position="98"/>
    </location>
</feature>
<evidence type="ECO:0000259" key="2">
    <source>
        <dbReference type="Pfam" id="PF20516"/>
    </source>
</evidence>
<dbReference type="InterPro" id="IPR046797">
    <property type="entry name" value="PDDEXK_12"/>
</dbReference>
<protein>
    <recommendedName>
        <fullName evidence="2">PD-(D/E)XK nuclease-like domain-containing protein</fullName>
    </recommendedName>
</protein>
<dbReference type="EMBL" id="JAGTJS010000028">
    <property type="protein sequence ID" value="KAH7232680.1"/>
    <property type="molecule type" value="Genomic_DNA"/>
</dbReference>
<organism evidence="3 4">
    <name type="scientific">Fusarium solani</name>
    <name type="common">Filamentous fungus</name>
    <dbReference type="NCBI Taxonomy" id="169388"/>
    <lineage>
        <taxon>Eukaryota</taxon>
        <taxon>Fungi</taxon>
        <taxon>Dikarya</taxon>
        <taxon>Ascomycota</taxon>
        <taxon>Pezizomycotina</taxon>
        <taxon>Sordariomycetes</taxon>
        <taxon>Hypocreomycetidae</taxon>
        <taxon>Hypocreales</taxon>
        <taxon>Nectriaceae</taxon>
        <taxon>Fusarium</taxon>
        <taxon>Fusarium solani species complex</taxon>
    </lineage>
</organism>
<gene>
    <name evidence="3" type="ORF">B0J15DRAFT_517571</name>
</gene>
<name>A0A9P9JUH7_FUSSL</name>
<dbReference type="OrthoDB" id="4161186at2759"/>
<evidence type="ECO:0000313" key="3">
    <source>
        <dbReference type="EMBL" id="KAH7232680.1"/>
    </source>
</evidence>
<feature type="compositionally biased region" description="Low complexity" evidence="1">
    <location>
        <begin position="79"/>
        <end position="96"/>
    </location>
</feature>
<evidence type="ECO:0000256" key="1">
    <source>
        <dbReference type="SAM" id="MobiDB-lite"/>
    </source>
</evidence>
<accession>A0A9P9JUH7</accession>
<feature type="compositionally biased region" description="Polar residues" evidence="1">
    <location>
        <begin position="67"/>
        <end position="78"/>
    </location>
</feature>
<sequence>MSWSLDEFIENWLNQIFPSLSRSSSAVAPSRDEQGRSTKRRKISHLISPLPTAQRPGYIRHGRPTKAASSSATFENTPSLSSQSSASQTSGRSSLTRVFPVQGYNNNNRLDSVTMDADNRDMPFDLANLLDDMCDFSTARCIIPDILKSEIGKQSAGDRSLRRLRNDAYYSLATDGTLPMDMASASRLMLTARKLTKRAGQCHHLQYDEAGWNNLVHTPLLDAVFNDGDPNENQLTWPLAITNTNSVTASVSSRFHYFPIPATEVDYVLYLDADAEDTCTSDAIAKLEETTGSVNHTAFTPLASHPISLSIKTKRHGGDGRRADVQMAAWQAEQWSLLETQAGGAVENPAFLPGVIEQGHEWKFVATTRKDNKTILWSSHEFGTAMALVGVFQNMAGMRRLRKWSVKVFCPWYTKHVLHLHEETQVESGSR</sequence>
<keyword evidence="4" id="KW-1185">Reference proteome</keyword>
<proteinExistence type="predicted"/>
<comment type="caution">
    <text evidence="3">The sequence shown here is derived from an EMBL/GenBank/DDBJ whole genome shotgun (WGS) entry which is preliminary data.</text>
</comment>
<reference evidence="3" key="1">
    <citation type="journal article" date="2021" name="Nat. Commun.">
        <title>Genetic determinants of endophytism in the Arabidopsis root mycobiome.</title>
        <authorList>
            <person name="Mesny F."/>
            <person name="Miyauchi S."/>
            <person name="Thiergart T."/>
            <person name="Pickel B."/>
            <person name="Atanasova L."/>
            <person name="Karlsson M."/>
            <person name="Huettel B."/>
            <person name="Barry K.W."/>
            <person name="Haridas S."/>
            <person name="Chen C."/>
            <person name="Bauer D."/>
            <person name="Andreopoulos W."/>
            <person name="Pangilinan J."/>
            <person name="LaButti K."/>
            <person name="Riley R."/>
            <person name="Lipzen A."/>
            <person name="Clum A."/>
            <person name="Drula E."/>
            <person name="Henrissat B."/>
            <person name="Kohler A."/>
            <person name="Grigoriev I.V."/>
            <person name="Martin F.M."/>
            <person name="Hacquard S."/>
        </authorList>
    </citation>
    <scope>NUCLEOTIDE SEQUENCE</scope>
    <source>
        <strain evidence="3">FSSC 5 MPI-SDFR-AT-0091</strain>
    </source>
</reference>
<dbReference type="Pfam" id="PF20516">
    <property type="entry name" value="PDDEXK_12"/>
    <property type="match status" value="1"/>
</dbReference>
<evidence type="ECO:0000313" key="4">
    <source>
        <dbReference type="Proteomes" id="UP000736672"/>
    </source>
</evidence>
<dbReference type="Proteomes" id="UP000736672">
    <property type="component" value="Unassembled WGS sequence"/>
</dbReference>
<dbReference type="AlphaFoldDB" id="A0A9P9JUH7"/>